<dbReference type="GO" id="GO:0016757">
    <property type="term" value="F:glycosyltransferase activity"/>
    <property type="evidence" value="ECO:0007669"/>
    <property type="project" value="UniProtKB-KW"/>
</dbReference>
<feature type="domain" description="Glycosyltransferase 2-like" evidence="8">
    <location>
        <begin position="6"/>
        <end position="171"/>
    </location>
</feature>
<feature type="transmembrane region" description="Helical" evidence="7">
    <location>
        <begin position="237"/>
        <end position="260"/>
    </location>
</feature>
<dbReference type="SUPFAM" id="SSF53448">
    <property type="entry name" value="Nucleotide-diphospho-sugar transferases"/>
    <property type="match status" value="1"/>
</dbReference>
<evidence type="ECO:0000256" key="3">
    <source>
        <dbReference type="ARBA" id="ARBA00022679"/>
    </source>
</evidence>
<evidence type="ECO:0000313" key="9">
    <source>
        <dbReference type="EMBL" id="MBK6971589.1"/>
    </source>
</evidence>
<evidence type="ECO:0000256" key="4">
    <source>
        <dbReference type="ARBA" id="ARBA00022692"/>
    </source>
</evidence>
<dbReference type="GO" id="GO:0005886">
    <property type="term" value="C:plasma membrane"/>
    <property type="evidence" value="ECO:0007669"/>
    <property type="project" value="TreeGrafter"/>
</dbReference>
<dbReference type="InterPro" id="IPR050256">
    <property type="entry name" value="Glycosyltransferase_2"/>
</dbReference>
<evidence type="ECO:0000259" key="8">
    <source>
        <dbReference type="Pfam" id="PF00535"/>
    </source>
</evidence>
<keyword evidence="5 7" id="KW-1133">Transmembrane helix</keyword>
<feature type="transmembrane region" description="Helical" evidence="7">
    <location>
        <begin position="272"/>
        <end position="292"/>
    </location>
</feature>
<evidence type="ECO:0000256" key="2">
    <source>
        <dbReference type="ARBA" id="ARBA00022676"/>
    </source>
</evidence>
<dbReference type="PANTHER" id="PTHR48090">
    <property type="entry name" value="UNDECAPRENYL-PHOSPHATE 4-DEOXY-4-FORMAMIDO-L-ARABINOSE TRANSFERASE-RELATED"/>
    <property type="match status" value="1"/>
</dbReference>
<dbReference type="InterPro" id="IPR029044">
    <property type="entry name" value="Nucleotide-diphossugar_trans"/>
</dbReference>
<protein>
    <submittedName>
        <fullName evidence="9">Glycosyltransferase family 2 protein</fullName>
    </submittedName>
</protein>
<evidence type="ECO:0000256" key="7">
    <source>
        <dbReference type="SAM" id="Phobius"/>
    </source>
</evidence>
<organism evidence="9 10">
    <name type="scientific">Candidatus Methylophosphatis roskildensis</name>
    <dbReference type="NCBI Taxonomy" id="2899263"/>
    <lineage>
        <taxon>Bacteria</taxon>
        <taxon>Pseudomonadati</taxon>
        <taxon>Pseudomonadota</taxon>
        <taxon>Betaproteobacteria</taxon>
        <taxon>Nitrosomonadales</taxon>
        <taxon>Sterolibacteriaceae</taxon>
        <taxon>Candidatus Methylophosphatis</taxon>
    </lineage>
</organism>
<dbReference type="PANTHER" id="PTHR48090:SF1">
    <property type="entry name" value="PROPHAGE BACTOPRENOL GLUCOSYL TRANSFERASE HOMOLOG"/>
    <property type="match status" value="1"/>
</dbReference>
<dbReference type="Proteomes" id="UP000807785">
    <property type="component" value="Unassembled WGS sequence"/>
</dbReference>
<accession>A0A9D7HK64</accession>
<dbReference type="CDD" id="cd04187">
    <property type="entry name" value="DPM1_like_bac"/>
    <property type="match status" value="1"/>
</dbReference>
<sequence length="313" mass="34575">MIALALVVPCYNEQEVLPETVDRLTALLARLVEAGQIDAGSRIYLVDDGSRDGTWSLIEAYAAQRMPVVGLKLSRNRGHQNALLAGLFAARGDAIVSIDADLQDDIAIIETMLDRFRQGCDVVYGVRRQRGADTLFKRCTANGFYRVMGWMGAQTIANHADYRLMSRRAIEALKQFGESNLYLRGIIPMLGYRSAIVEYDRSARFAGQSKYPLRRMISLALNAVTSFSVVPLRTISLLGLLVSLGTMVVSVWVLWVALFSSRAVPGWASTVLPIYFLGGVQLLSLGVIGEYVGKLYIEAKGRPRYFVEQVVGD</sequence>
<dbReference type="Gene3D" id="3.90.550.10">
    <property type="entry name" value="Spore Coat Polysaccharide Biosynthesis Protein SpsA, Chain A"/>
    <property type="match status" value="1"/>
</dbReference>
<dbReference type="EMBL" id="JADJEV010000001">
    <property type="protein sequence ID" value="MBK6971589.1"/>
    <property type="molecule type" value="Genomic_DNA"/>
</dbReference>
<evidence type="ECO:0000313" key="10">
    <source>
        <dbReference type="Proteomes" id="UP000807785"/>
    </source>
</evidence>
<dbReference type="AlphaFoldDB" id="A0A9D7HK64"/>
<comment type="caution">
    <text evidence="9">The sequence shown here is derived from an EMBL/GenBank/DDBJ whole genome shotgun (WGS) entry which is preliminary data.</text>
</comment>
<dbReference type="Pfam" id="PF00535">
    <property type="entry name" value="Glycos_transf_2"/>
    <property type="match status" value="1"/>
</dbReference>
<evidence type="ECO:0000256" key="5">
    <source>
        <dbReference type="ARBA" id="ARBA00022989"/>
    </source>
</evidence>
<dbReference type="InterPro" id="IPR001173">
    <property type="entry name" value="Glyco_trans_2-like"/>
</dbReference>
<proteinExistence type="predicted"/>
<keyword evidence="3" id="KW-0808">Transferase</keyword>
<comment type="subcellular location">
    <subcellularLocation>
        <location evidence="1">Membrane</location>
        <topology evidence="1">Multi-pass membrane protein</topology>
    </subcellularLocation>
</comment>
<evidence type="ECO:0000256" key="1">
    <source>
        <dbReference type="ARBA" id="ARBA00004141"/>
    </source>
</evidence>
<keyword evidence="6 7" id="KW-0472">Membrane</keyword>
<evidence type="ECO:0000256" key="6">
    <source>
        <dbReference type="ARBA" id="ARBA00023136"/>
    </source>
</evidence>
<gene>
    <name evidence="9" type="ORF">IPH26_00995</name>
</gene>
<keyword evidence="2" id="KW-0328">Glycosyltransferase</keyword>
<keyword evidence="4 7" id="KW-0812">Transmembrane</keyword>
<reference evidence="9" key="1">
    <citation type="submission" date="2020-10" db="EMBL/GenBank/DDBJ databases">
        <title>Connecting structure to function with the recovery of over 1000 high-quality activated sludge metagenome-assembled genomes encoding full-length rRNA genes using long-read sequencing.</title>
        <authorList>
            <person name="Singleton C.M."/>
            <person name="Petriglieri F."/>
            <person name="Kristensen J.M."/>
            <person name="Kirkegaard R.H."/>
            <person name="Michaelsen T.Y."/>
            <person name="Andersen M.H."/>
            <person name="Karst S.M."/>
            <person name="Dueholm M.S."/>
            <person name="Nielsen P.H."/>
            <person name="Albertsen M."/>
        </authorList>
    </citation>
    <scope>NUCLEOTIDE SEQUENCE</scope>
    <source>
        <strain evidence="9">Bjer_18-Q3-R1-45_BAT3C.347</strain>
    </source>
</reference>
<name>A0A9D7HK64_9PROT</name>